<dbReference type="AlphaFoldDB" id="A0A1F2P9J0"/>
<dbReference type="Proteomes" id="UP000186940">
    <property type="component" value="Unassembled WGS sequence"/>
</dbReference>
<keyword evidence="3" id="KW-1185">Reference proteome</keyword>
<feature type="transmembrane region" description="Helical" evidence="1">
    <location>
        <begin position="7"/>
        <end position="29"/>
    </location>
</feature>
<sequence>MNLKNIGLYSALIGGITAIIGVLEVIFVFTGTDSWIPADLFGGFALLVIAAVYLSGIGELLSKREEGLSFVLVGSILTGVFGILYILIMGADYLMYLLGEADEFLILDEVRPEILLLVAVLPVIVYFIRVRSYES</sequence>
<keyword evidence="1" id="KW-0472">Membrane</keyword>
<feature type="transmembrane region" description="Helical" evidence="1">
    <location>
        <begin position="35"/>
        <end position="56"/>
    </location>
</feature>
<comment type="caution">
    <text evidence="2">The sequence shown here is derived from an EMBL/GenBank/DDBJ whole genome shotgun (WGS) entry which is preliminary data.</text>
</comment>
<feature type="transmembrane region" description="Helical" evidence="1">
    <location>
        <begin position="68"/>
        <end position="90"/>
    </location>
</feature>
<protein>
    <submittedName>
        <fullName evidence="2">Uncharacterized protein</fullName>
    </submittedName>
</protein>
<evidence type="ECO:0000313" key="3">
    <source>
        <dbReference type="Proteomes" id="UP000186940"/>
    </source>
</evidence>
<proteinExistence type="predicted"/>
<keyword evidence="1" id="KW-1133">Transmembrane helix</keyword>
<organism evidence="2 3">
    <name type="scientific">Candidatus Syntropharchaeum caldarium</name>
    <dbReference type="NCBI Taxonomy" id="1838285"/>
    <lineage>
        <taxon>Archaea</taxon>
        <taxon>Methanobacteriati</taxon>
        <taxon>Methanobacteriota</taxon>
        <taxon>Stenosarchaea group</taxon>
        <taxon>Methanomicrobia</taxon>
        <taxon>Methanosarcinales</taxon>
        <taxon>ANME-2 cluster</taxon>
        <taxon>Candidatus Syntropharchaeum</taxon>
    </lineage>
</organism>
<dbReference type="STRING" id="1838285.SCAL_001248"/>
<gene>
    <name evidence="2" type="ORF">SCAL_001248</name>
</gene>
<evidence type="ECO:0000256" key="1">
    <source>
        <dbReference type="SAM" id="Phobius"/>
    </source>
</evidence>
<dbReference type="EMBL" id="LYOS01000003">
    <property type="protein sequence ID" value="OFV67873.1"/>
    <property type="molecule type" value="Genomic_DNA"/>
</dbReference>
<reference evidence="2" key="1">
    <citation type="submission" date="2016-05" db="EMBL/GenBank/DDBJ databases">
        <title>Microbial consortia oxidize butane by reversing methanogenesis.</title>
        <authorList>
            <person name="Laso-Perez R."/>
            <person name="Richter M."/>
            <person name="Wegener G."/>
            <person name="Musat F."/>
        </authorList>
    </citation>
    <scope>NUCLEOTIDE SEQUENCE [LARGE SCALE GENOMIC DNA]</scope>
    <source>
        <strain evidence="2">BOX2</strain>
    </source>
</reference>
<name>A0A1F2P9J0_9EURY</name>
<keyword evidence="1" id="KW-0812">Transmembrane</keyword>
<accession>A0A1F2P9J0</accession>
<evidence type="ECO:0000313" key="2">
    <source>
        <dbReference type="EMBL" id="OFV67873.1"/>
    </source>
</evidence>
<feature type="transmembrane region" description="Helical" evidence="1">
    <location>
        <begin position="110"/>
        <end position="128"/>
    </location>
</feature>